<gene>
    <name evidence="1" type="ORF">ABB27_11070</name>
</gene>
<reference evidence="1 2" key="1">
    <citation type="submission" date="2015-05" db="EMBL/GenBank/DDBJ databases">
        <title>Genome sequencing and analysis of members of genus Stenotrophomonas.</title>
        <authorList>
            <person name="Patil P.P."/>
            <person name="Midha S."/>
            <person name="Patil P.B."/>
        </authorList>
    </citation>
    <scope>NUCLEOTIDE SEQUENCE [LARGE SCALE GENOMIC DNA]</scope>
    <source>
        <strain evidence="1 2">DSM 18941</strain>
    </source>
</reference>
<protein>
    <recommendedName>
        <fullName evidence="3">DUF2939 domain-containing protein</fullName>
    </recommendedName>
</protein>
<dbReference type="InterPro" id="IPR021330">
    <property type="entry name" value="DUF2939"/>
</dbReference>
<dbReference type="EMBL" id="LDJJ01000035">
    <property type="protein sequence ID" value="KRG67142.1"/>
    <property type="molecule type" value="Genomic_DNA"/>
</dbReference>
<dbReference type="RefSeq" id="WP_057628756.1">
    <property type="nucleotide sequence ID" value="NZ_LDJJ01000035.1"/>
</dbReference>
<dbReference type="OrthoDB" id="5739641at2"/>
<proteinExistence type="predicted"/>
<name>A0A0R0CE02_9GAMM</name>
<accession>A0A0R0CE02</accession>
<dbReference type="Proteomes" id="UP000051863">
    <property type="component" value="Unassembled WGS sequence"/>
</dbReference>
<sequence>MKKWILAAVITVAVLLTAYVVGGPYLAIRGISQAIEQRDTGKLARHVDFAAVRVNIKAQLNDYVVRKAGADVQSSLFGQVALGVAGNLAGAGVDTFVTPLGIAAILQGDSLWKRAIGDTVGGDTWAPPSPAKPLANTSGHYESLSRFTATTHLEDGRQVVFVLSRQGLRWRLTNILLPLGQAPG</sequence>
<evidence type="ECO:0000313" key="1">
    <source>
        <dbReference type="EMBL" id="KRG67142.1"/>
    </source>
</evidence>
<dbReference type="AlphaFoldDB" id="A0A0R0CE02"/>
<keyword evidence="2" id="KW-1185">Reference proteome</keyword>
<dbReference type="PATRIC" id="fig|405446.3.peg.1711"/>
<comment type="caution">
    <text evidence="1">The sequence shown here is derived from an EMBL/GenBank/DDBJ whole genome shotgun (WGS) entry which is preliminary data.</text>
</comment>
<dbReference type="Pfam" id="PF11159">
    <property type="entry name" value="DUF2939"/>
    <property type="match status" value="1"/>
</dbReference>
<organism evidence="1 2">
    <name type="scientific">Stenotrophomonas terrae</name>
    <dbReference type="NCBI Taxonomy" id="405446"/>
    <lineage>
        <taxon>Bacteria</taxon>
        <taxon>Pseudomonadati</taxon>
        <taxon>Pseudomonadota</taxon>
        <taxon>Gammaproteobacteria</taxon>
        <taxon>Lysobacterales</taxon>
        <taxon>Lysobacteraceae</taxon>
        <taxon>Stenotrophomonas</taxon>
    </lineage>
</organism>
<evidence type="ECO:0008006" key="3">
    <source>
        <dbReference type="Google" id="ProtNLM"/>
    </source>
</evidence>
<evidence type="ECO:0000313" key="2">
    <source>
        <dbReference type="Proteomes" id="UP000051863"/>
    </source>
</evidence>